<dbReference type="EMBL" id="JAGGKG010000002">
    <property type="protein sequence ID" value="MBP1904206.1"/>
    <property type="molecule type" value="Genomic_DNA"/>
</dbReference>
<organism evidence="2 3">
    <name type="scientific">Paenibacillus turicensis</name>
    <dbReference type="NCBI Taxonomy" id="160487"/>
    <lineage>
        <taxon>Bacteria</taxon>
        <taxon>Bacillati</taxon>
        <taxon>Bacillota</taxon>
        <taxon>Bacilli</taxon>
        <taxon>Bacillales</taxon>
        <taxon>Paenibacillaceae</taxon>
        <taxon>Paenibacillus</taxon>
    </lineage>
</organism>
<sequence>MNIGPLVRSMIGDSKQGESKSLELKTGQVVRGTVLSVSDNGQEAVIQVQGVKLHATLETPLQQGQTTLLQVQQPNEDGTVVLKPMDSLPQKMLSGNSLLQIMQSLGLEDTESNRQLINQMQATGVPLTKDNVNLLGQLLTNRPQQVPLSEWIQAAGIALGRGLPVTAQSVAGLHQAIFGPPLHELMSTLEDGINQWLSQQAKGNGQATQQSNNLGTLVNQNNNTLAGANPTLTAGQTSTPNSALVETANQSMNSKANESLQVAQGQAGASDPKTATAMQKLEQALGQLRQILSSDSLFEPQASNSAKTVLDATGGALSAKQTQESTITMEGKAQSQSPLLNERQAGVNINSEPWVGRVLKLLGVEHEQQVHLNQNKGGVDAPSPSSKAVSPEATGIEAQGQEQGKHKNIEASTANTTPIANNVASSKLESATQGINSERIAFVDKAINQHPTSESLKGLLLQLADADELPAPLKEVIKQVVQQLTGQQLLLNTDRTTPFAQVTMFLPFFGPDGQQTAAVHIESRRGRKGELDPANCRLWFDLQMKALGQIMVDVQVADKKVLLKIFSEHDTAGVFLESRKAEIETALEATGYHLLSLKIEQLIPNETEEVVNRDLSMAMSYTPSEYKGVDYRV</sequence>
<name>A0ABS4FNP9_9BACL</name>
<feature type="compositionally biased region" description="Low complexity" evidence="1">
    <location>
        <begin position="212"/>
        <end position="225"/>
    </location>
</feature>
<feature type="compositionally biased region" description="Polar residues" evidence="1">
    <location>
        <begin position="251"/>
        <end position="264"/>
    </location>
</feature>
<dbReference type="Proteomes" id="UP001519272">
    <property type="component" value="Unassembled WGS sequence"/>
</dbReference>
<proteinExistence type="predicted"/>
<dbReference type="RefSeq" id="WP_210087871.1">
    <property type="nucleotide sequence ID" value="NZ_JAGGKG010000002.1"/>
</dbReference>
<feature type="region of interest" description="Disordered" evidence="1">
    <location>
        <begin position="374"/>
        <end position="407"/>
    </location>
</feature>
<keyword evidence="3" id="KW-1185">Reference proteome</keyword>
<evidence type="ECO:0008006" key="4">
    <source>
        <dbReference type="Google" id="ProtNLM"/>
    </source>
</evidence>
<feature type="compositionally biased region" description="Polar residues" evidence="1">
    <location>
        <begin position="200"/>
        <end position="211"/>
    </location>
</feature>
<evidence type="ECO:0000256" key="1">
    <source>
        <dbReference type="SAM" id="MobiDB-lite"/>
    </source>
</evidence>
<accession>A0ABS4FNP9</accession>
<protein>
    <recommendedName>
        <fullName evidence="4">Flagellar hook-length control protein-like C-terminal domain-containing protein</fullName>
    </recommendedName>
</protein>
<feature type="compositionally biased region" description="Polar residues" evidence="1">
    <location>
        <begin position="230"/>
        <end position="239"/>
    </location>
</feature>
<evidence type="ECO:0000313" key="2">
    <source>
        <dbReference type="EMBL" id="MBP1904206.1"/>
    </source>
</evidence>
<reference evidence="2 3" key="1">
    <citation type="submission" date="2021-03" db="EMBL/GenBank/DDBJ databases">
        <title>Genomic Encyclopedia of Type Strains, Phase IV (KMG-IV): sequencing the most valuable type-strain genomes for metagenomic binning, comparative biology and taxonomic classification.</title>
        <authorList>
            <person name="Goeker M."/>
        </authorList>
    </citation>
    <scope>NUCLEOTIDE SEQUENCE [LARGE SCALE GENOMIC DNA]</scope>
    <source>
        <strain evidence="2 3">DSM 14349</strain>
    </source>
</reference>
<feature type="region of interest" description="Disordered" evidence="1">
    <location>
        <begin position="200"/>
        <end position="239"/>
    </location>
</feature>
<feature type="region of interest" description="Disordered" evidence="1">
    <location>
        <begin position="251"/>
        <end position="274"/>
    </location>
</feature>
<comment type="caution">
    <text evidence="2">The sequence shown here is derived from an EMBL/GenBank/DDBJ whole genome shotgun (WGS) entry which is preliminary data.</text>
</comment>
<evidence type="ECO:0000313" key="3">
    <source>
        <dbReference type="Proteomes" id="UP001519272"/>
    </source>
</evidence>
<gene>
    <name evidence="2" type="ORF">J2Z32_000823</name>
</gene>